<evidence type="ECO:0000256" key="3">
    <source>
        <dbReference type="ARBA" id="ARBA00022801"/>
    </source>
</evidence>
<dbReference type="SFLD" id="SFLDS00003">
    <property type="entry name" value="Haloacid_Dehalogenase"/>
    <property type="match status" value="1"/>
</dbReference>
<dbReference type="InterPro" id="IPR036412">
    <property type="entry name" value="HAD-like_sf"/>
</dbReference>
<protein>
    <submittedName>
        <fullName evidence="5">HAD family hydrolase</fullName>
    </submittedName>
</protein>
<evidence type="ECO:0000313" key="6">
    <source>
        <dbReference type="Proteomes" id="UP000886841"/>
    </source>
</evidence>
<dbReference type="GO" id="GO:0046872">
    <property type="term" value="F:metal ion binding"/>
    <property type="evidence" value="ECO:0007669"/>
    <property type="project" value="UniProtKB-KW"/>
</dbReference>
<evidence type="ECO:0000256" key="1">
    <source>
        <dbReference type="ARBA" id="ARBA00001946"/>
    </source>
</evidence>
<dbReference type="EMBL" id="DVHU01000023">
    <property type="protein sequence ID" value="HIR92318.1"/>
    <property type="molecule type" value="Genomic_DNA"/>
</dbReference>
<dbReference type="AlphaFoldDB" id="A0A9D1EHY5"/>
<sequence>MRAVFFDIDNTLYSYDIGNQAGMEALEDYAVHALKVSPEEFHQAFRQAVTVMKERIGCDCAATHNRLIRIQCILEILKKPLYPHAKMMYHRYWDNLIGVSQPEEGVRELFLALKAKGIGIGIGTDMTAYIQYQKLEKLGLAPYVDWIVTSEEAGAEKPSERFYRLCAQKAGGDPKECIFVGDSLKKDVIGSSRYGFVGVWYHKNPTEEEAAAYPVITSFSDCIQGDVIRFGEKIIL</sequence>
<evidence type="ECO:0000256" key="4">
    <source>
        <dbReference type="ARBA" id="ARBA00022842"/>
    </source>
</evidence>
<keyword evidence="2" id="KW-0479">Metal-binding</keyword>
<dbReference type="InterPro" id="IPR051400">
    <property type="entry name" value="HAD-like_hydrolase"/>
</dbReference>
<gene>
    <name evidence="5" type="ORF">IAB98_02705</name>
</gene>
<dbReference type="SUPFAM" id="SSF56784">
    <property type="entry name" value="HAD-like"/>
    <property type="match status" value="1"/>
</dbReference>
<dbReference type="InterPro" id="IPR006439">
    <property type="entry name" value="HAD-SF_hydro_IA"/>
</dbReference>
<keyword evidence="4" id="KW-0460">Magnesium</keyword>
<dbReference type="PANTHER" id="PTHR46470:SF2">
    <property type="entry name" value="GLYCERALDEHYDE 3-PHOSPHATE PHOSPHATASE"/>
    <property type="match status" value="1"/>
</dbReference>
<proteinExistence type="predicted"/>
<dbReference type="Pfam" id="PF00702">
    <property type="entry name" value="Hydrolase"/>
    <property type="match status" value="1"/>
</dbReference>
<dbReference type="InterPro" id="IPR023214">
    <property type="entry name" value="HAD_sf"/>
</dbReference>
<dbReference type="NCBIfam" id="TIGR01549">
    <property type="entry name" value="HAD-SF-IA-v1"/>
    <property type="match status" value="1"/>
</dbReference>
<organism evidence="5 6">
    <name type="scientific">Candidatus Egerieimonas intestinavium</name>
    <dbReference type="NCBI Taxonomy" id="2840777"/>
    <lineage>
        <taxon>Bacteria</taxon>
        <taxon>Bacillati</taxon>
        <taxon>Bacillota</taxon>
        <taxon>Clostridia</taxon>
        <taxon>Lachnospirales</taxon>
        <taxon>Lachnospiraceae</taxon>
        <taxon>Lachnospiraceae incertae sedis</taxon>
        <taxon>Candidatus Egerieimonas</taxon>
    </lineage>
</organism>
<reference evidence="5" key="2">
    <citation type="journal article" date="2021" name="PeerJ">
        <title>Extensive microbial diversity within the chicken gut microbiome revealed by metagenomics and culture.</title>
        <authorList>
            <person name="Gilroy R."/>
            <person name="Ravi A."/>
            <person name="Getino M."/>
            <person name="Pursley I."/>
            <person name="Horton D.L."/>
            <person name="Alikhan N.F."/>
            <person name="Baker D."/>
            <person name="Gharbi K."/>
            <person name="Hall N."/>
            <person name="Watson M."/>
            <person name="Adriaenssens E.M."/>
            <person name="Foster-Nyarko E."/>
            <person name="Jarju S."/>
            <person name="Secka A."/>
            <person name="Antonio M."/>
            <person name="Oren A."/>
            <person name="Chaudhuri R.R."/>
            <person name="La Ragione R."/>
            <person name="Hildebrand F."/>
            <person name="Pallen M.J."/>
        </authorList>
    </citation>
    <scope>NUCLEOTIDE SEQUENCE</scope>
    <source>
        <strain evidence="5">ChiSxjej1B13-7041</strain>
    </source>
</reference>
<comment type="caution">
    <text evidence="5">The sequence shown here is derived from an EMBL/GenBank/DDBJ whole genome shotgun (WGS) entry which is preliminary data.</text>
</comment>
<name>A0A9D1EHY5_9FIRM</name>
<comment type="cofactor">
    <cofactor evidence="1">
        <name>Mg(2+)</name>
        <dbReference type="ChEBI" id="CHEBI:18420"/>
    </cofactor>
</comment>
<dbReference type="PANTHER" id="PTHR46470">
    <property type="entry name" value="N-ACYLNEURAMINATE-9-PHOSPHATASE"/>
    <property type="match status" value="1"/>
</dbReference>
<dbReference type="PRINTS" id="PR00413">
    <property type="entry name" value="HADHALOGNASE"/>
</dbReference>
<dbReference type="GO" id="GO:0044281">
    <property type="term" value="P:small molecule metabolic process"/>
    <property type="evidence" value="ECO:0007669"/>
    <property type="project" value="UniProtKB-ARBA"/>
</dbReference>
<evidence type="ECO:0000256" key="2">
    <source>
        <dbReference type="ARBA" id="ARBA00022723"/>
    </source>
</evidence>
<dbReference type="GO" id="GO:0016791">
    <property type="term" value="F:phosphatase activity"/>
    <property type="evidence" value="ECO:0007669"/>
    <property type="project" value="TreeGrafter"/>
</dbReference>
<reference evidence="5" key="1">
    <citation type="submission" date="2020-10" db="EMBL/GenBank/DDBJ databases">
        <authorList>
            <person name="Gilroy R."/>
        </authorList>
    </citation>
    <scope>NUCLEOTIDE SEQUENCE</scope>
    <source>
        <strain evidence="5">ChiSxjej1B13-7041</strain>
    </source>
</reference>
<dbReference type="Proteomes" id="UP000886841">
    <property type="component" value="Unassembled WGS sequence"/>
</dbReference>
<dbReference type="Gene3D" id="3.40.50.1000">
    <property type="entry name" value="HAD superfamily/HAD-like"/>
    <property type="match status" value="1"/>
</dbReference>
<accession>A0A9D1EHY5</accession>
<dbReference type="SFLD" id="SFLDG01129">
    <property type="entry name" value="C1.5:_HAD__Beta-PGM__Phosphata"/>
    <property type="match status" value="1"/>
</dbReference>
<dbReference type="Gene3D" id="1.10.150.520">
    <property type="match status" value="1"/>
</dbReference>
<keyword evidence="3 5" id="KW-0378">Hydrolase</keyword>
<evidence type="ECO:0000313" key="5">
    <source>
        <dbReference type="EMBL" id="HIR92318.1"/>
    </source>
</evidence>